<dbReference type="Proteomes" id="UP000093928">
    <property type="component" value="Unassembled WGS sequence"/>
</dbReference>
<name>A0A1A3PG94_MYCAS</name>
<evidence type="ECO:0000313" key="2">
    <source>
        <dbReference type="Proteomes" id="UP000093928"/>
    </source>
</evidence>
<reference evidence="1 2" key="1">
    <citation type="submission" date="2016-06" db="EMBL/GenBank/DDBJ databases">
        <authorList>
            <person name="Kjaerup R.B."/>
            <person name="Dalgaard T.S."/>
            <person name="Juul-Madsen H.R."/>
        </authorList>
    </citation>
    <scope>NUCLEOTIDE SEQUENCE [LARGE SCALE GENOMIC DNA]</scope>
    <source>
        <strain evidence="1 2">1165133.8</strain>
    </source>
</reference>
<sequence length="93" mass="9829">MPAVFWRRGSLTADDNRCEATTLGGMNFFQTQRQLPAVAVITEIVQDIAGLTESFVESSLGGGQTVVVGPLLVVHVARAQEQLAVMVEGAAAE</sequence>
<gene>
    <name evidence="1" type="ORF">A5634_13655</name>
</gene>
<organism evidence="1 2">
    <name type="scientific">Mycobacterium asiaticum</name>
    <dbReference type="NCBI Taxonomy" id="1790"/>
    <lineage>
        <taxon>Bacteria</taxon>
        <taxon>Bacillati</taxon>
        <taxon>Actinomycetota</taxon>
        <taxon>Actinomycetes</taxon>
        <taxon>Mycobacteriales</taxon>
        <taxon>Mycobacteriaceae</taxon>
        <taxon>Mycobacterium</taxon>
    </lineage>
</organism>
<proteinExistence type="predicted"/>
<dbReference type="EMBL" id="LZLS01000003">
    <property type="protein sequence ID" value="OBK31617.1"/>
    <property type="molecule type" value="Genomic_DNA"/>
</dbReference>
<comment type="caution">
    <text evidence="1">The sequence shown here is derived from an EMBL/GenBank/DDBJ whole genome shotgun (WGS) entry which is preliminary data.</text>
</comment>
<accession>A0A1A3PG94</accession>
<evidence type="ECO:0000313" key="1">
    <source>
        <dbReference type="EMBL" id="OBK31617.1"/>
    </source>
</evidence>
<protein>
    <submittedName>
        <fullName evidence="1">Uncharacterized protein</fullName>
    </submittedName>
</protein>
<dbReference type="AlphaFoldDB" id="A0A1A3PG94"/>